<keyword evidence="9" id="KW-1185">Reference proteome</keyword>
<evidence type="ECO:0000256" key="5">
    <source>
        <dbReference type="ARBA" id="ARBA00023242"/>
    </source>
</evidence>
<dbReference type="AlphaFoldDB" id="T1G2H5"/>
<keyword evidence="4 6" id="KW-0804">Transcription</keyword>
<evidence type="ECO:0000256" key="1">
    <source>
        <dbReference type="ARBA" id="ARBA00004123"/>
    </source>
</evidence>
<dbReference type="CTD" id="20215273"/>
<dbReference type="EMBL" id="KB096183">
    <property type="protein sequence ID" value="ESO07528.1"/>
    <property type="molecule type" value="Genomic_DNA"/>
</dbReference>
<dbReference type="GO" id="GO:0060261">
    <property type="term" value="P:positive regulation of transcription initiation by RNA polymerase II"/>
    <property type="evidence" value="ECO:0000318"/>
    <property type="project" value="GO_Central"/>
</dbReference>
<reference evidence="7 9" key="2">
    <citation type="journal article" date="2013" name="Nature">
        <title>Insights into bilaterian evolution from three spiralian genomes.</title>
        <authorList>
            <person name="Simakov O."/>
            <person name="Marletaz F."/>
            <person name="Cho S.J."/>
            <person name="Edsinger-Gonzales E."/>
            <person name="Havlak P."/>
            <person name="Hellsten U."/>
            <person name="Kuo D.H."/>
            <person name="Larsson T."/>
            <person name="Lv J."/>
            <person name="Arendt D."/>
            <person name="Savage R."/>
            <person name="Osoegawa K."/>
            <person name="de Jong P."/>
            <person name="Grimwood J."/>
            <person name="Chapman J.A."/>
            <person name="Shapiro H."/>
            <person name="Aerts A."/>
            <person name="Otillar R.P."/>
            <person name="Terry A.Y."/>
            <person name="Boore J.L."/>
            <person name="Grigoriev I.V."/>
            <person name="Lindberg D.R."/>
            <person name="Seaver E.C."/>
            <person name="Weisblat D.A."/>
            <person name="Putnam N.H."/>
            <person name="Rokhsar D.S."/>
        </authorList>
    </citation>
    <scope>NUCLEOTIDE SEQUENCE</scope>
</reference>
<evidence type="ECO:0000313" key="9">
    <source>
        <dbReference type="Proteomes" id="UP000015101"/>
    </source>
</evidence>
<dbReference type="Proteomes" id="UP000015101">
    <property type="component" value="Unassembled WGS sequence"/>
</dbReference>
<comment type="subunit">
    <text evidence="6">Component of the Mediator complex.</text>
</comment>
<dbReference type="KEGG" id="hro:HELRODRAFT_76268"/>
<dbReference type="GO" id="GO:0016592">
    <property type="term" value="C:mediator complex"/>
    <property type="evidence" value="ECO:0000318"/>
    <property type="project" value="GO_Central"/>
</dbReference>
<comment type="subcellular location">
    <subcellularLocation>
        <location evidence="1 6">Nucleus</location>
    </subcellularLocation>
</comment>
<dbReference type="Pfam" id="PF09637">
    <property type="entry name" value="Med18"/>
    <property type="match status" value="2"/>
</dbReference>
<dbReference type="Gene3D" id="2.40.320.10">
    <property type="entry name" value="Hypothetical Protein Pfu-838710-001"/>
    <property type="match status" value="1"/>
</dbReference>
<dbReference type="eggNOG" id="KOG3264">
    <property type="taxonomic scope" value="Eukaryota"/>
</dbReference>
<evidence type="ECO:0000256" key="3">
    <source>
        <dbReference type="ARBA" id="ARBA00023015"/>
    </source>
</evidence>
<organism evidence="8 9">
    <name type="scientific">Helobdella robusta</name>
    <name type="common">Californian leech</name>
    <dbReference type="NCBI Taxonomy" id="6412"/>
    <lineage>
        <taxon>Eukaryota</taxon>
        <taxon>Metazoa</taxon>
        <taxon>Spiralia</taxon>
        <taxon>Lophotrochozoa</taxon>
        <taxon>Annelida</taxon>
        <taxon>Clitellata</taxon>
        <taxon>Hirudinea</taxon>
        <taxon>Rhynchobdellida</taxon>
        <taxon>Glossiphoniidae</taxon>
        <taxon>Helobdella</taxon>
    </lineage>
</organism>
<comment type="function">
    <text evidence="6">Component of the Mediator complex, a coactivator involved in the regulated transcription of nearly all RNA polymerase II-dependent genes. Mediator functions as a bridge to convey information from gene-specific regulatory proteins to the basal RNA polymerase II transcription machinery. Mediator is recruited to promoters by direct interactions with regulatory proteins and serves as a scaffold for the assembly of a functional preinitiation complex with RNA polymerase II and the general transcription factors.</text>
</comment>
<comment type="similarity">
    <text evidence="2 6">Belongs to the Mediator complex subunit 18 family.</text>
</comment>
<dbReference type="PANTHER" id="PTHR13321">
    <property type="entry name" value="MEDIATOR OF RNA POLYMERASE II TRANSCRIPTION, SUBUNIT 18"/>
    <property type="match status" value="1"/>
</dbReference>
<dbReference type="HOGENOM" id="CLU_084570_0_0_1"/>
<dbReference type="FunCoup" id="T1G2H5">
    <property type="interactions" value="959"/>
</dbReference>
<dbReference type="OrthoDB" id="10018982at2759"/>
<keyword evidence="5 6" id="KW-0539">Nucleus</keyword>
<dbReference type="InterPro" id="IPR019095">
    <property type="entry name" value="Mediator_Med18"/>
</dbReference>
<dbReference type="OMA" id="ARGYMFR"/>
<dbReference type="GO" id="GO:0070847">
    <property type="term" value="C:core mediator complex"/>
    <property type="evidence" value="ECO:0000318"/>
    <property type="project" value="GO_Central"/>
</dbReference>
<evidence type="ECO:0000313" key="7">
    <source>
        <dbReference type="EMBL" id="ESO07528.1"/>
    </source>
</evidence>
<dbReference type="EnsemblMetazoa" id="HelroT76268">
    <property type="protein sequence ID" value="HelroP76268"/>
    <property type="gene ID" value="HelroG76268"/>
</dbReference>
<dbReference type="InParanoid" id="T1G2H5"/>
<evidence type="ECO:0000256" key="4">
    <source>
        <dbReference type="ARBA" id="ARBA00023163"/>
    </source>
</evidence>
<evidence type="ECO:0000256" key="2">
    <source>
        <dbReference type="ARBA" id="ARBA00009814"/>
    </source>
</evidence>
<reference evidence="9" key="1">
    <citation type="submission" date="2012-12" db="EMBL/GenBank/DDBJ databases">
        <authorList>
            <person name="Hellsten U."/>
            <person name="Grimwood J."/>
            <person name="Chapman J.A."/>
            <person name="Shapiro H."/>
            <person name="Aerts A."/>
            <person name="Otillar R.P."/>
            <person name="Terry A.Y."/>
            <person name="Boore J.L."/>
            <person name="Simakov O."/>
            <person name="Marletaz F."/>
            <person name="Cho S.-J."/>
            <person name="Edsinger-Gonzales E."/>
            <person name="Havlak P."/>
            <person name="Kuo D.-H."/>
            <person name="Larsson T."/>
            <person name="Lv J."/>
            <person name="Arendt D."/>
            <person name="Savage R."/>
            <person name="Osoegawa K."/>
            <person name="de Jong P."/>
            <person name="Lindberg D.R."/>
            <person name="Seaver E.C."/>
            <person name="Weisblat D.A."/>
            <person name="Putnam N.H."/>
            <person name="Grigoriev I.V."/>
            <person name="Rokhsar D.S."/>
        </authorList>
    </citation>
    <scope>NUCLEOTIDE SEQUENCE</scope>
</reference>
<dbReference type="RefSeq" id="XP_009014139.1">
    <property type="nucleotide sequence ID" value="XM_009015891.1"/>
</dbReference>
<dbReference type="STRING" id="6412.T1G2H5"/>
<sequence>MSALDIANQKAPQPSALHEYVLQGSILENHRDLLLNRLKGLCDMADSVPEKFNDHEMVYSLRGPPPCIPVVLGVRHAIDFPDDPWHVRFMSQPDTSDKSKSTIIKTFVDSATTSSITQFLTEMGFMLDYEYVINGYVFRKGRLKITVSRLSKLLSPGNTDSTELLSNQYLVELSIISLHGQVPIQEDMKNFADQLKPLVFF</sequence>
<name>T1G2H5_HELRO</name>
<reference evidence="8" key="3">
    <citation type="submission" date="2015-06" db="UniProtKB">
        <authorList>
            <consortium name="EnsemblMetazoa"/>
        </authorList>
    </citation>
    <scope>IDENTIFICATION</scope>
</reference>
<dbReference type="GO" id="GO:0003712">
    <property type="term" value="F:transcription coregulator activity"/>
    <property type="evidence" value="ECO:0000318"/>
    <property type="project" value="GO_Central"/>
</dbReference>
<gene>
    <name evidence="8" type="primary">20215273</name>
    <name evidence="6" type="synonym">MED18</name>
    <name evidence="7" type="ORF">HELRODRAFT_76268</name>
</gene>
<dbReference type="PANTHER" id="PTHR13321:SF2">
    <property type="entry name" value="MEDIATOR OF RNA POLYMERASE II TRANSCRIPTION SUBUNIT 18"/>
    <property type="match status" value="1"/>
</dbReference>
<keyword evidence="3 6" id="KW-0805">Transcription regulation</keyword>
<accession>T1G2H5</accession>
<dbReference type="GeneID" id="20215273"/>
<evidence type="ECO:0000313" key="8">
    <source>
        <dbReference type="EnsemblMetazoa" id="HelroP76268"/>
    </source>
</evidence>
<dbReference type="EMBL" id="AMQM01003469">
    <property type="status" value="NOT_ANNOTATED_CDS"/>
    <property type="molecule type" value="Genomic_DNA"/>
</dbReference>
<evidence type="ECO:0000256" key="6">
    <source>
        <dbReference type="RuleBase" id="RU364150"/>
    </source>
</evidence>
<proteinExistence type="inferred from homology"/>
<keyword evidence="6" id="KW-0010">Activator</keyword>
<protein>
    <recommendedName>
        <fullName evidence="6">Mediator of RNA polymerase II transcription subunit 18</fullName>
    </recommendedName>
    <alternativeName>
        <fullName evidence="6">Mediator complex subunit 18</fullName>
    </alternativeName>
</protein>